<keyword evidence="7 12" id="KW-0375">Hydrogen ion transport</keyword>
<evidence type="ECO:0000256" key="8">
    <source>
        <dbReference type="ARBA" id="ARBA00022989"/>
    </source>
</evidence>
<comment type="similarity">
    <text evidence="2 12">Belongs to the ATPase protein 8 family.</text>
</comment>
<keyword evidence="10 12" id="KW-0496">Mitochondrion</keyword>
<keyword evidence="5 12" id="KW-0138">CF(0)</keyword>
<evidence type="ECO:0000256" key="5">
    <source>
        <dbReference type="ARBA" id="ARBA00022547"/>
    </source>
</evidence>
<evidence type="ECO:0000256" key="10">
    <source>
        <dbReference type="ARBA" id="ARBA00023128"/>
    </source>
</evidence>
<proteinExistence type="inferred from homology"/>
<name>A0A343A5N8_9CUCU</name>
<evidence type="ECO:0000256" key="12">
    <source>
        <dbReference type="RuleBase" id="RU003661"/>
    </source>
</evidence>
<organism evidence="14">
    <name type="scientific">Hypothenemus sp. BMNH 1039866</name>
    <dbReference type="NCBI Taxonomy" id="1903766"/>
    <lineage>
        <taxon>Eukaryota</taxon>
        <taxon>Metazoa</taxon>
        <taxon>Ecdysozoa</taxon>
        <taxon>Arthropoda</taxon>
        <taxon>Hexapoda</taxon>
        <taxon>Insecta</taxon>
        <taxon>Pterygota</taxon>
        <taxon>Neoptera</taxon>
        <taxon>Endopterygota</taxon>
        <taxon>Coleoptera</taxon>
        <taxon>Polyphaga</taxon>
        <taxon>Cucujiformia</taxon>
        <taxon>Curculionidae</taxon>
        <taxon>Scolytinae</taxon>
        <taxon>Hypothenemus</taxon>
    </lineage>
</organism>
<dbReference type="Pfam" id="PF00895">
    <property type="entry name" value="ATP-synt_8"/>
    <property type="match status" value="1"/>
</dbReference>
<reference evidence="14" key="1">
    <citation type="submission" date="2016-04" db="EMBL/GenBank/DDBJ databases">
        <title>Mitochondria of Scolytid beetles.</title>
        <authorList>
            <person name="Miller K."/>
            <person name="Linard B."/>
            <person name="Vogler A.P."/>
        </authorList>
    </citation>
    <scope>NUCLEOTIDE SEQUENCE</scope>
</reference>
<evidence type="ECO:0000256" key="3">
    <source>
        <dbReference type="ARBA" id="ARBA00011291"/>
    </source>
</evidence>
<keyword evidence="9 12" id="KW-0406">Ion transport</keyword>
<keyword evidence="6 12" id="KW-0812">Transmembrane</keyword>
<keyword evidence="8 13" id="KW-1133">Transmembrane helix</keyword>
<evidence type="ECO:0000256" key="6">
    <source>
        <dbReference type="ARBA" id="ARBA00022692"/>
    </source>
</evidence>
<dbReference type="GO" id="GO:0031966">
    <property type="term" value="C:mitochondrial membrane"/>
    <property type="evidence" value="ECO:0007669"/>
    <property type="project" value="UniProtKB-SubCell"/>
</dbReference>
<comment type="subcellular location">
    <subcellularLocation>
        <location evidence="1 12">Mitochondrion membrane</location>
        <topology evidence="1 12">Single-pass membrane protein</topology>
    </subcellularLocation>
</comment>
<feature type="transmembrane region" description="Helical" evidence="13">
    <location>
        <begin position="12"/>
        <end position="33"/>
    </location>
</feature>
<gene>
    <name evidence="14" type="primary">atp8</name>
</gene>
<keyword evidence="11 13" id="KW-0472">Membrane</keyword>
<evidence type="ECO:0000256" key="13">
    <source>
        <dbReference type="SAM" id="Phobius"/>
    </source>
</evidence>
<evidence type="ECO:0000256" key="2">
    <source>
        <dbReference type="ARBA" id="ARBA00008892"/>
    </source>
</evidence>
<dbReference type="EMBL" id="KX035165">
    <property type="protein sequence ID" value="AOY39867.1"/>
    <property type="molecule type" value="Genomic_DNA"/>
</dbReference>
<protein>
    <recommendedName>
        <fullName evidence="12">ATP synthase complex subunit 8</fullName>
    </recommendedName>
</protein>
<keyword evidence="4 12" id="KW-0813">Transport</keyword>
<sequence length="51" mass="6094">MPQMAPLSWLSLYMLFSAILIMTMAISFFQVMYTSKKQKTTHHKTPVNWKW</sequence>
<evidence type="ECO:0000256" key="4">
    <source>
        <dbReference type="ARBA" id="ARBA00022448"/>
    </source>
</evidence>
<evidence type="ECO:0000256" key="11">
    <source>
        <dbReference type="ARBA" id="ARBA00023136"/>
    </source>
</evidence>
<dbReference type="InterPro" id="IPR001421">
    <property type="entry name" value="ATP8_metazoa"/>
</dbReference>
<geneLocation type="mitochondrion" evidence="14"/>
<evidence type="ECO:0000313" key="14">
    <source>
        <dbReference type="EMBL" id="AOY39867.1"/>
    </source>
</evidence>
<dbReference type="AlphaFoldDB" id="A0A343A5N8"/>
<comment type="subunit">
    <text evidence="3">F-type ATPases have 2 components, CF(1) - the catalytic core - and CF(0) - the membrane proton channel.</text>
</comment>
<evidence type="ECO:0000256" key="9">
    <source>
        <dbReference type="ARBA" id="ARBA00023065"/>
    </source>
</evidence>
<dbReference type="GO" id="GO:0015078">
    <property type="term" value="F:proton transmembrane transporter activity"/>
    <property type="evidence" value="ECO:0007669"/>
    <property type="project" value="InterPro"/>
</dbReference>
<evidence type="ECO:0000256" key="1">
    <source>
        <dbReference type="ARBA" id="ARBA00004304"/>
    </source>
</evidence>
<evidence type="ECO:0000256" key="7">
    <source>
        <dbReference type="ARBA" id="ARBA00022781"/>
    </source>
</evidence>
<dbReference type="GO" id="GO:0045259">
    <property type="term" value="C:proton-transporting ATP synthase complex"/>
    <property type="evidence" value="ECO:0007669"/>
    <property type="project" value="UniProtKB-KW"/>
</dbReference>
<accession>A0A343A5N8</accession>
<dbReference type="GO" id="GO:0015986">
    <property type="term" value="P:proton motive force-driven ATP synthesis"/>
    <property type="evidence" value="ECO:0007669"/>
    <property type="project" value="InterPro"/>
</dbReference>